<protein>
    <recommendedName>
        <fullName evidence="3">Phage terminase small subunit</fullName>
    </recommendedName>
</protein>
<evidence type="ECO:0000313" key="1">
    <source>
        <dbReference type="EMBL" id="PRY81014.1"/>
    </source>
</evidence>
<name>A0A2T0W634_9LACT</name>
<evidence type="ECO:0000313" key="2">
    <source>
        <dbReference type="Proteomes" id="UP000238205"/>
    </source>
</evidence>
<reference evidence="1 2" key="1">
    <citation type="submission" date="2018-03" db="EMBL/GenBank/DDBJ databases">
        <title>Genomic Encyclopedia of Archaeal and Bacterial Type Strains, Phase II (KMG-II): from individual species to whole genera.</title>
        <authorList>
            <person name="Goeker M."/>
        </authorList>
    </citation>
    <scope>NUCLEOTIDE SEQUENCE [LARGE SCALE GENOMIC DNA]</scope>
    <source>
        <strain evidence="1 2">DSM 13175</strain>
    </source>
</reference>
<organism evidence="1 2">
    <name type="scientific">Alkalibacterium olivapovliticus</name>
    <dbReference type="NCBI Taxonomy" id="99907"/>
    <lineage>
        <taxon>Bacteria</taxon>
        <taxon>Bacillati</taxon>
        <taxon>Bacillota</taxon>
        <taxon>Bacilli</taxon>
        <taxon>Lactobacillales</taxon>
        <taxon>Carnobacteriaceae</taxon>
        <taxon>Alkalibacterium</taxon>
    </lineage>
</organism>
<accession>A0A2T0W634</accession>
<gene>
    <name evidence="1" type="ORF">CLV38_11924</name>
</gene>
<comment type="caution">
    <text evidence="1">The sequence shown here is derived from an EMBL/GenBank/DDBJ whole genome shotgun (WGS) entry which is preliminary data.</text>
</comment>
<evidence type="ECO:0008006" key="3">
    <source>
        <dbReference type="Google" id="ProtNLM"/>
    </source>
</evidence>
<proteinExistence type="predicted"/>
<dbReference type="EMBL" id="PVTO01000019">
    <property type="protein sequence ID" value="PRY81014.1"/>
    <property type="molecule type" value="Genomic_DNA"/>
</dbReference>
<keyword evidence="2" id="KW-1185">Reference proteome</keyword>
<dbReference type="AlphaFoldDB" id="A0A2T0W634"/>
<dbReference type="OrthoDB" id="2166160at2"/>
<dbReference type="RefSeq" id="WP_106194623.1">
    <property type="nucleotide sequence ID" value="NZ_PVTO01000019.1"/>
</dbReference>
<dbReference type="Proteomes" id="UP000238205">
    <property type="component" value="Unassembled WGS sequence"/>
</dbReference>
<sequence length="120" mass="13765">MADLKGKQNKFLIAMLENPTTDEAIESANIHRGTAYKYLRDPVFKEALREARKELVMMVTHKLSTAGEKAVLTLLEVIEDEEAPATSRVSASRTVLEYLYRSYENDELLERIEKLEEMQS</sequence>